<dbReference type="Pfam" id="PF00090">
    <property type="entry name" value="TSP_1"/>
    <property type="match status" value="5"/>
</dbReference>
<evidence type="ECO:0000256" key="1">
    <source>
        <dbReference type="ARBA" id="ARBA00004613"/>
    </source>
</evidence>
<comment type="subcellular location">
    <subcellularLocation>
        <location evidence="1">Secreted</location>
    </subcellularLocation>
</comment>
<evidence type="ECO:0000256" key="3">
    <source>
        <dbReference type="ARBA" id="ARBA00022729"/>
    </source>
</evidence>
<feature type="compositionally biased region" description="Polar residues" evidence="6">
    <location>
        <begin position="560"/>
        <end position="570"/>
    </location>
</feature>
<feature type="signal peptide" evidence="7">
    <location>
        <begin position="1"/>
        <end position="29"/>
    </location>
</feature>
<dbReference type="InterPro" id="IPR054019">
    <property type="entry name" value="CFP_TSR_C"/>
</dbReference>
<evidence type="ECO:0000313" key="8">
    <source>
        <dbReference type="Ensembl" id="ENSSDUP00000022414.1"/>
    </source>
</evidence>
<keyword evidence="2" id="KW-0964">Secreted</keyword>
<proteinExistence type="predicted"/>
<dbReference type="SUPFAM" id="SSF82895">
    <property type="entry name" value="TSP-1 type 1 repeat"/>
    <property type="match status" value="6"/>
</dbReference>
<keyword evidence="5" id="KW-1015">Disulfide bond</keyword>
<organism evidence="8 9">
    <name type="scientific">Seriola dumerili</name>
    <name type="common">Greater amberjack</name>
    <name type="synonym">Caranx dumerili</name>
    <dbReference type="NCBI Taxonomy" id="41447"/>
    <lineage>
        <taxon>Eukaryota</taxon>
        <taxon>Metazoa</taxon>
        <taxon>Chordata</taxon>
        <taxon>Craniata</taxon>
        <taxon>Vertebrata</taxon>
        <taxon>Euteleostomi</taxon>
        <taxon>Actinopterygii</taxon>
        <taxon>Neopterygii</taxon>
        <taxon>Teleostei</taxon>
        <taxon>Neoteleostei</taxon>
        <taxon>Acanthomorphata</taxon>
        <taxon>Carangaria</taxon>
        <taxon>Carangiformes</taxon>
        <taxon>Carangidae</taxon>
        <taxon>Seriola</taxon>
    </lineage>
</organism>
<dbReference type="GeneID" id="111226864"/>
<keyword evidence="9" id="KW-1185">Reference proteome</keyword>
<evidence type="ECO:0000313" key="9">
    <source>
        <dbReference type="Proteomes" id="UP000261420"/>
    </source>
</evidence>
<feature type="region of interest" description="Disordered" evidence="6">
    <location>
        <begin position="323"/>
        <end position="354"/>
    </location>
</feature>
<dbReference type="InterPro" id="IPR036383">
    <property type="entry name" value="TSP1_rpt_sf"/>
</dbReference>
<dbReference type="KEGG" id="sdu:111226864"/>
<reference evidence="8" key="1">
    <citation type="submission" date="2025-08" db="UniProtKB">
        <authorList>
            <consortium name="Ensembl"/>
        </authorList>
    </citation>
    <scope>IDENTIFICATION</scope>
</reference>
<keyword evidence="4" id="KW-0677">Repeat</keyword>
<dbReference type="AlphaFoldDB" id="A0A3B4UVL0"/>
<evidence type="ECO:0000256" key="7">
    <source>
        <dbReference type="SAM" id="SignalP"/>
    </source>
</evidence>
<dbReference type="InterPro" id="IPR052065">
    <property type="entry name" value="Compl_asym_regulator"/>
</dbReference>
<sequence length="588" mass="63839">MSQSSGRSSRMEVLQVLVLLLVSVGRSECVRCFARFNLKTGECHEEIGDVDEDDCCQNPKYGYQATDRGCRSCGIAVWSSWSSWSPCNILCGEGVRQRSRNCFGLGDCDNPDFKLQMEPCNSTCCDAKGWGSWLPWSACPCGTVGGVRKTTRVCSSPQCPLSCTGPSKREEECPPRTCPVHGGWSSWSSWSQCSGSCIDDQRSDVAPPSKVRYHSCSNPAPSNDTDPPGNHCPGDHFQKEDCSDLPNCPVDGNWGKWSPPGPCSASCGEGLRLSIRICNSPAPKHGGRLCEGSNTQTSICRSPCPVDGFWTGWSSWSECPSSCIPKNQAPPRSRRRSCSNPAPSSIPPGKPCQGENHQTEKCNHLPHCPVDGGWGSWSPYTPCSVTCGVGLRVSVRKCDSPASEHGGQQCPGEGRRTIICTTNVHCPVDGVWSPWSSWTSCKSLYGSKNITCRMSGGSQTRLRHCLHRGHNGSICEGSERTHSRVCYDVHNCDLKGTWDGWKLWSSCDPLCGGMSSRSRVRHCKPDYSGYRPIGLKKLKPEFSGTPRVACGPTPDGGDVSETQPCHNTPPCTAPRSHESDSSNRITVT</sequence>
<dbReference type="CTD" id="5199"/>
<dbReference type="Gene3D" id="2.20.100.10">
    <property type="entry name" value="Thrombospondin type-1 (TSP1) repeat"/>
    <property type="match status" value="7"/>
</dbReference>
<evidence type="ECO:0000256" key="5">
    <source>
        <dbReference type="ARBA" id="ARBA00023157"/>
    </source>
</evidence>
<keyword evidence="3 7" id="KW-0732">Signal</keyword>
<dbReference type="Ensembl" id="ENSSDUT00000022824.1">
    <property type="protein sequence ID" value="ENSSDUP00000022414.1"/>
    <property type="gene ID" value="ENSSDUG00000016316.1"/>
</dbReference>
<dbReference type="SMART" id="SM00209">
    <property type="entry name" value="TSP1"/>
    <property type="match status" value="8"/>
</dbReference>
<dbReference type="Pfam" id="PF18487">
    <property type="entry name" value="TSR"/>
    <property type="match status" value="1"/>
</dbReference>
<dbReference type="FunFam" id="2.20.100.10:FF:000001">
    <property type="entry name" value="semaphorin-5A isoform X1"/>
    <property type="match status" value="4"/>
</dbReference>
<dbReference type="PROSITE" id="PS50092">
    <property type="entry name" value="TSP1"/>
    <property type="match status" value="6"/>
</dbReference>
<dbReference type="PANTHER" id="PTHR22906">
    <property type="entry name" value="PROPERDIN"/>
    <property type="match status" value="1"/>
</dbReference>
<dbReference type="InterPro" id="IPR000884">
    <property type="entry name" value="TSP1_rpt"/>
</dbReference>
<protein>
    <submittedName>
        <fullName evidence="8">Complement factor properdin</fullName>
    </submittedName>
</protein>
<feature type="region of interest" description="Disordered" evidence="6">
    <location>
        <begin position="546"/>
        <end position="588"/>
    </location>
</feature>
<dbReference type="InterPro" id="IPR049536">
    <property type="entry name" value="CFP_TSR-0"/>
</dbReference>
<dbReference type="STRING" id="41447.ENSSDUP00000022414"/>
<dbReference type="Proteomes" id="UP000261420">
    <property type="component" value="Unplaced"/>
</dbReference>
<feature type="chain" id="PRO_5017380272" evidence="7">
    <location>
        <begin position="30"/>
        <end position="588"/>
    </location>
</feature>
<dbReference type="Pfam" id="PF22195">
    <property type="entry name" value="TSP1_CFP_C"/>
    <property type="match status" value="1"/>
</dbReference>
<accession>A0A3B4UVL0</accession>
<name>A0A3B4UVL0_SERDU</name>
<dbReference type="PRINTS" id="PR01705">
    <property type="entry name" value="TSP1REPEAT"/>
</dbReference>
<evidence type="ECO:0000256" key="4">
    <source>
        <dbReference type="ARBA" id="ARBA00022737"/>
    </source>
</evidence>
<evidence type="ECO:0000256" key="6">
    <source>
        <dbReference type="SAM" id="MobiDB-lite"/>
    </source>
</evidence>
<dbReference type="GeneTree" id="ENSGT00940000154614"/>
<dbReference type="PANTHER" id="PTHR22906:SF43">
    <property type="entry name" value="PROPERDIN"/>
    <property type="match status" value="1"/>
</dbReference>
<dbReference type="RefSeq" id="XP_022607886.1">
    <property type="nucleotide sequence ID" value="XM_022752165.1"/>
</dbReference>
<dbReference type="OMA" id="CQACRSP"/>
<evidence type="ECO:0000256" key="2">
    <source>
        <dbReference type="ARBA" id="ARBA00022525"/>
    </source>
</evidence>
<reference evidence="8" key="2">
    <citation type="submission" date="2025-09" db="UniProtKB">
        <authorList>
            <consortium name="Ensembl"/>
        </authorList>
    </citation>
    <scope>IDENTIFICATION</scope>
</reference>